<evidence type="ECO:0000313" key="6">
    <source>
        <dbReference type="EMBL" id="PZF80635.1"/>
    </source>
</evidence>
<dbReference type="SUPFAM" id="SSF46689">
    <property type="entry name" value="Homeodomain-like"/>
    <property type="match status" value="1"/>
</dbReference>
<keyword evidence="1" id="KW-0805">Transcription regulation</keyword>
<evidence type="ECO:0000256" key="2">
    <source>
        <dbReference type="ARBA" id="ARBA00023125"/>
    </source>
</evidence>
<reference evidence="6 7" key="1">
    <citation type="submission" date="2018-01" db="EMBL/GenBank/DDBJ databases">
        <title>Draft genome sequence of Jiangella sp. GTF31.</title>
        <authorList>
            <person name="Sahin N."/>
            <person name="Ay H."/>
            <person name="Saygin H."/>
        </authorList>
    </citation>
    <scope>NUCLEOTIDE SEQUENCE [LARGE SCALE GENOMIC DNA]</scope>
    <source>
        <strain evidence="6 7">GTF31</strain>
    </source>
</reference>
<dbReference type="Pfam" id="PF00440">
    <property type="entry name" value="TetR_N"/>
    <property type="match status" value="1"/>
</dbReference>
<keyword evidence="7" id="KW-1185">Reference proteome</keyword>
<dbReference type="EMBL" id="POTW01000080">
    <property type="protein sequence ID" value="PZF80635.1"/>
    <property type="molecule type" value="Genomic_DNA"/>
</dbReference>
<keyword evidence="3" id="KW-0804">Transcription</keyword>
<dbReference type="PROSITE" id="PS50977">
    <property type="entry name" value="HTH_TETR_2"/>
    <property type="match status" value="1"/>
</dbReference>
<protein>
    <submittedName>
        <fullName evidence="6">TetR family transcriptional regulator</fullName>
    </submittedName>
</protein>
<dbReference type="GO" id="GO:0000976">
    <property type="term" value="F:transcription cis-regulatory region binding"/>
    <property type="evidence" value="ECO:0007669"/>
    <property type="project" value="TreeGrafter"/>
</dbReference>
<dbReference type="PANTHER" id="PTHR30055">
    <property type="entry name" value="HTH-TYPE TRANSCRIPTIONAL REGULATOR RUTR"/>
    <property type="match status" value="1"/>
</dbReference>
<evidence type="ECO:0000313" key="7">
    <source>
        <dbReference type="Proteomes" id="UP000248764"/>
    </source>
</evidence>
<dbReference type="Gene3D" id="1.10.357.10">
    <property type="entry name" value="Tetracycline Repressor, domain 2"/>
    <property type="match status" value="1"/>
</dbReference>
<dbReference type="InterPro" id="IPR009057">
    <property type="entry name" value="Homeodomain-like_sf"/>
</dbReference>
<dbReference type="PANTHER" id="PTHR30055:SF234">
    <property type="entry name" value="HTH-TYPE TRANSCRIPTIONAL REGULATOR BETI"/>
    <property type="match status" value="1"/>
</dbReference>
<dbReference type="RefSeq" id="WP_111257344.1">
    <property type="nucleotide sequence ID" value="NZ_POTW01000080.1"/>
</dbReference>
<comment type="caution">
    <text evidence="6">The sequence shown here is derived from an EMBL/GenBank/DDBJ whole genome shotgun (WGS) entry which is preliminary data.</text>
</comment>
<dbReference type="Proteomes" id="UP000248764">
    <property type="component" value="Unassembled WGS sequence"/>
</dbReference>
<keyword evidence="2 4" id="KW-0238">DNA-binding</keyword>
<organism evidence="6 7">
    <name type="scientific">Jiangella anatolica</name>
    <dbReference type="NCBI Taxonomy" id="2670374"/>
    <lineage>
        <taxon>Bacteria</taxon>
        <taxon>Bacillati</taxon>
        <taxon>Actinomycetota</taxon>
        <taxon>Actinomycetes</taxon>
        <taxon>Jiangellales</taxon>
        <taxon>Jiangellaceae</taxon>
        <taxon>Jiangella</taxon>
    </lineage>
</organism>
<evidence type="ECO:0000256" key="3">
    <source>
        <dbReference type="ARBA" id="ARBA00023163"/>
    </source>
</evidence>
<name>A0A2W2AZL5_9ACTN</name>
<dbReference type="InterPro" id="IPR050109">
    <property type="entry name" value="HTH-type_TetR-like_transc_reg"/>
</dbReference>
<dbReference type="PRINTS" id="PR00455">
    <property type="entry name" value="HTHTETR"/>
</dbReference>
<evidence type="ECO:0000256" key="1">
    <source>
        <dbReference type="ARBA" id="ARBA00023015"/>
    </source>
</evidence>
<feature type="domain" description="HTH tetR-type" evidence="5">
    <location>
        <begin position="19"/>
        <end position="79"/>
    </location>
</feature>
<evidence type="ECO:0000259" key="5">
    <source>
        <dbReference type="PROSITE" id="PS50977"/>
    </source>
</evidence>
<sequence length="217" mass="23205">MGKAATRRYDATGRQAQAQVTRARILDAAQRLFLEQGYSATSVAQIAAAAGVSAPTVFAAYKSKVNLLKEAVDVAIVGDADAVPLAQRPVMRRVHEAATAAEMMGRYAEAVTEVGNRAVPIFMVAYRAADADPEIAGLVADLDRQRLAGAGMIADAVAARLGGLGTEDHAALRDTIWTMNSPQLYDLLVGQRGWPVSRYRDWIETTLLAHLAGYPQP</sequence>
<dbReference type="GO" id="GO:0003700">
    <property type="term" value="F:DNA-binding transcription factor activity"/>
    <property type="evidence" value="ECO:0007669"/>
    <property type="project" value="TreeGrafter"/>
</dbReference>
<dbReference type="AlphaFoldDB" id="A0A2W2AZL5"/>
<accession>A0A2W2AZL5</accession>
<dbReference type="InterPro" id="IPR001647">
    <property type="entry name" value="HTH_TetR"/>
</dbReference>
<feature type="DNA-binding region" description="H-T-H motif" evidence="4">
    <location>
        <begin position="42"/>
        <end position="61"/>
    </location>
</feature>
<evidence type="ECO:0000256" key="4">
    <source>
        <dbReference type="PROSITE-ProRule" id="PRU00335"/>
    </source>
</evidence>
<gene>
    <name evidence="6" type="ORF">C1I92_24905</name>
</gene>
<proteinExistence type="predicted"/>